<dbReference type="Gramene" id="PRQ52915">
    <property type="protein sequence ID" value="PRQ52915"/>
    <property type="gene ID" value="RchiOBHm_Chr2g0160731"/>
</dbReference>
<dbReference type="Pfam" id="PF00646">
    <property type="entry name" value="F-box"/>
    <property type="match status" value="1"/>
</dbReference>
<dbReference type="InterPro" id="IPR053197">
    <property type="entry name" value="F-box_SCFL_complex_component"/>
</dbReference>
<dbReference type="InterPro" id="IPR036047">
    <property type="entry name" value="F-box-like_dom_sf"/>
</dbReference>
<dbReference type="STRING" id="74649.A0A2P6S2L8"/>
<dbReference type="Gene3D" id="1.20.1280.50">
    <property type="match status" value="1"/>
</dbReference>
<dbReference type="SMART" id="SM00256">
    <property type="entry name" value="FBOX"/>
    <property type="match status" value="1"/>
</dbReference>
<proteinExistence type="predicted"/>
<dbReference type="OrthoDB" id="1939276at2759"/>
<dbReference type="InterPro" id="IPR001810">
    <property type="entry name" value="F-box_dom"/>
</dbReference>
<dbReference type="AlphaFoldDB" id="A0A2P6S2L8"/>
<dbReference type="EMBL" id="PDCK01000040">
    <property type="protein sequence ID" value="PRQ52915.1"/>
    <property type="molecule type" value="Genomic_DNA"/>
</dbReference>
<dbReference type="SUPFAM" id="SSF52047">
    <property type="entry name" value="RNI-like"/>
    <property type="match status" value="1"/>
</dbReference>
<dbReference type="SUPFAM" id="SSF81383">
    <property type="entry name" value="F-box domain"/>
    <property type="match status" value="1"/>
</dbReference>
<accession>A0A2P6S2L8</accession>
<organism evidence="2 3">
    <name type="scientific">Rosa chinensis</name>
    <name type="common">China rose</name>
    <dbReference type="NCBI Taxonomy" id="74649"/>
    <lineage>
        <taxon>Eukaryota</taxon>
        <taxon>Viridiplantae</taxon>
        <taxon>Streptophyta</taxon>
        <taxon>Embryophyta</taxon>
        <taxon>Tracheophyta</taxon>
        <taxon>Spermatophyta</taxon>
        <taxon>Magnoliopsida</taxon>
        <taxon>eudicotyledons</taxon>
        <taxon>Gunneridae</taxon>
        <taxon>Pentapetalae</taxon>
        <taxon>rosids</taxon>
        <taxon>fabids</taxon>
        <taxon>Rosales</taxon>
        <taxon>Rosaceae</taxon>
        <taxon>Rosoideae</taxon>
        <taxon>Rosoideae incertae sedis</taxon>
        <taxon>Rosa</taxon>
    </lineage>
</organism>
<evidence type="ECO:0000259" key="1">
    <source>
        <dbReference type="PROSITE" id="PS50181"/>
    </source>
</evidence>
<evidence type="ECO:0000313" key="2">
    <source>
        <dbReference type="EMBL" id="PRQ52915.1"/>
    </source>
</evidence>
<dbReference type="InterPro" id="IPR032675">
    <property type="entry name" value="LRR_dom_sf"/>
</dbReference>
<dbReference type="Gene3D" id="3.80.10.10">
    <property type="entry name" value="Ribonuclease Inhibitor"/>
    <property type="match status" value="1"/>
</dbReference>
<dbReference type="InterPro" id="IPR053781">
    <property type="entry name" value="F-box_AtFBL13-like"/>
</dbReference>
<dbReference type="PROSITE" id="PS50181">
    <property type="entry name" value="FBOX"/>
    <property type="match status" value="1"/>
</dbReference>
<dbReference type="InterPro" id="IPR055357">
    <property type="entry name" value="LRR_At1g61320_AtMIF1"/>
</dbReference>
<protein>
    <submittedName>
        <fullName evidence="2">Putative F-box domain, leucine-rich repeat domain, L domain-containing protein</fullName>
    </submittedName>
</protein>
<keyword evidence="3" id="KW-1185">Reference proteome</keyword>
<dbReference type="CDD" id="cd22160">
    <property type="entry name" value="F-box_AtFBL13-like"/>
    <property type="match status" value="1"/>
</dbReference>
<dbReference type="PANTHER" id="PTHR34223">
    <property type="entry name" value="OS11G0201299 PROTEIN"/>
    <property type="match status" value="1"/>
</dbReference>
<gene>
    <name evidence="2" type="ORF">RchiOBHm_Chr2g0160731</name>
</gene>
<comment type="caution">
    <text evidence="2">The sequence shown here is derived from an EMBL/GenBank/DDBJ whole genome shotgun (WGS) entry which is preliminary data.</text>
</comment>
<evidence type="ECO:0000313" key="3">
    <source>
        <dbReference type="Proteomes" id="UP000238479"/>
    </source>
</evidence>
<dbReference type="PANTHER" id="PTHR34223:SF51">
    <property type="entry name" value="OS06G0556300 PROTEIN"/>
    <property type="match status" value="1"/>
</dbReference>
<feature type="domain" description="F-box" evidence="1">
    <location>
        <begin position="21"/>
        <end position="71"/>
    </location>
</feature>
<dbReference type="OMA" id="TLIIHMA"/>
<reference evidence="2 3" key="1">
    <citation type="journal article" date="2018" name="Nat. Genet.">
        <title>The Rosa genome provides new insights in the design of modern roses.</title>
        <authorList>
            <person name="Bendahmane M."/>
        </authorList>
    </citation>
    <scope>NUCLEOTIDE SEQUENCE [LARGE SCALE GENOMIC DNA]</scope>
    <source>
        <strain evidence="3">cv. Old Blush</strain>
    </source>
</reference>
<dbReference type="Proteomes" id="UP000238479">
    <property type="component" value="Chromosome 2"/>
</dbReference>
<dbReference type="Pfam" id="PF23622">
    <property type="entry name" value="LRR_At1g61320_AtMIF1"/>
    <property type="match status" value="1"/>
</dbReference>
<name>A0A2P6S2L8_ROSCH</name>
<sequence length="436" mass="50406">MAAETSTQVLLLHAKRLRGPNRSLNDLPDEILLHILSFLPTLDAVNTSLISRRWRPLWSLVPSLNFSYHLFPPAPESDLNPTQDQAQFFAHFIDRALILRPDSPIQTFRLSFIFHQGYHVHVDSWIRCAVTRLKARQLHLDFFIDDNYHDGDTWLYDFHLSLLRHGCVEVLRLTRCFVTLPANMSAMNLCSLRSIFIERIDLTDQMVRDLISGCPNLEDLELRSCVGLKNLNICSNRIKKLALGYDYDSESKQSIEIDCPNLCSLSFSDCSSAQFVLKEAPALVEFRVDFACLTDKYFDLWSKIVRLLEKAPHVEKLDVQNWWYKLLISEDPFPKDFKLNNLNHLELRTGHTQYDLVGMAALLKLCPNLQTMVLDYLDTMKEDENLPEEFLNELVEFNMPKLKKVTIIAYTGTEVQLNFVTILKKQGVKIELVCQI</sequence>